<keyword evidence="1" id="KW-0812">Transmembrane</keyword>
<name>A0A4D6H9Y8_9EURY</name>
<sequence length="120" mass="11987">MSASNQRVWLDLLSSLFGVFAGVVVVANGFVGPLTVGDADLGVAAMGLVGAGFAGVGVGHLRIEDTHRGMGEILAGVGAIFLGVSYLVTPALIPFAIGVLGIGVGGVIVLAESFDYVGEE</sequence>
<feature type="transmembrane region" description="Helical" evidence="1">
    <location>
        <begin position="95"/>
        <end position="117"/>
    </location>
</feature>
<keyword evidence="1" id="KW-0472">Membrane</keyword>
<dbReference type="KEGG" id="hsn:DV733_04180"/>
<keyword evidence="1" id="KW-1133">Transmembrane helix</keyword>
<protein>
    <submittedName>
        <fullName evidence="2">Uncharacterized protein</fullName>
    </submittedName>
</protein>
<dbReference type="Proteomes" id="UP000296706">
    <property type="component" value="Chromosome"/>
</dbReference>
<accession>A0A4D6H9Y8</accession>
<feature type="transmembrane region" description="Helical" evidence="1">
    <location>
        <begin position="73"/>
        <end position="89"/>
    </location>
</feature>
<dbReference type="RefSeq" id="WP_049993931.1">
    <property type="nucleotide sequence ID" value="NZ_CP031310.1"/>
</dbReference>
<proteinExistence type="predicted"/>
<dbReference type="GeneID" id="39847035"/>
<reference evidence="2 3" key="1">
    <citation type="journal article" date="2019" name="Nat. Commun.">
        <title>A new type of DNA phosphorothioation-based antiviral system in archaea.</title>
        <authorList>
            <person name="Xiong L."/>
            <person name="Liu S."/>
            <person name="Chen S."/>
            <person name="Xiao Y."/>
            <person name="Zhu B."/>
            <person name="Gao Y."/>
            <person name="Zhang Y."/>
            <person name="Chen B."/>
            <person name="Luo J."/>
            <person name="Deng Z."/>
            <person name="Chen X."/>
            <person name="Wang L."/>
            <person name="Chen S."/>
        </authorList>
    </citation>
    <scope>NUCLEOTIDE SEQUENCE [LARGE SCALE GENOMIC DNA]</scope>
    <source>
        <strain evidence="2 3">CBA1105</strain>
    </source>
</reference>
<dbReference type="STRING" id="1457250.GCA_000755225_03138"/>
<evidence type="ECO:0000313" key="3">
    <source>
        <dbReference type="Proteomes" id="UP000296706"/>
    </source>
</evidence>
<dbReference type="AlphaFoldDB" id="A0A4D6H9Y8"/>
<organism evidence="2 3">
    <name type="scientific">Halapricum salinum</name>
    <dbReference type="NCBI Taxonomy" id="1457250"/>
    <lineage>
        <taxon>Archaea</taxon>
        <taxon>Methanobacteriati</taxon>
        <taxon>Methanobacteriota</taxon>
        <taxon>Stenosarchaea group</taxon>
        <taxon>Halobacteria</taxon>
        <taxon>Halobacteriales</taxon>
        <taxon>Haloarculaceae</taxon>
        <taxon>Halapricum</taxon>
    </lineage>
</organism>
<keyword evidence="3" id="KW-1185">Reference proteome</keyword>
<evidence type="ECO:0000256" key="1">
    <source>
        <dbReference type="SAM" id="Phobius"/>
    </source>
</evidence>
<dbReference type="EMBL" id="CP031310">
    <property type="protein sequence ID" value="QCC50485.1"/>
    <property type="molecule type" value="Genomic_DNA"/>
</dbReference>
<gene>
    <name evidence="2" type="ORF">DV733_04180</name>
</gene>
<feature type="transmembrane region" description="Helical" evidence="1">
    <location>
        <begin position="12"/>
        <end position="31"/>
    </location>
</feature>
<feature type="transmembrane region" description="Helical" evidence="1">
    <location>
        <begin position="43"/>
        <end position="61"/>
    </location>
</feature>
<evidence type="ECO:0000313" key="2">
    <source>
        <dbReference type="EMBL" id="QCC50485.1"/>
    </source>
</evidence>